<dbReference type="Proteomes" id="UP000249390">
    <property type="component" value="Unassembled WGS sequence"/>
</dbReference>
<feature type="transmembrane region" description="Helical" evidence="1">
    <location>
        <begin position="44"/>
        <end position="77"/>
    </location>
</feature>
<evidence type="ECO:0000313" key="3">
    <source>
        <dbReference type="Proteomes" id="UP000249390"/>
    </source>
</evidence>
<evidence type="ECO:0000256" key="1">
    <source>
        <dbReference type="SAM" id="Phobius"/>
    </source>
</evidence>
<dbReference type="EMBL" id="NQVE01000195">
    <property type="protein sequence ID" value="RAL40141.1"/>
    <property type="molecule type" value="Genomic_DNA"/>
</dbReference>
<sequence>MGGGLMANVIERLKERAAGGGGVANDGVGVLMSNGKLGHYGPFVVAGVLLLLIFVMCGCCCCGGGVFGLGVTGGIAAKGMKRKQRRRSTSKKAY</sequence>
<evidence type="ECO:0000313" key="2">
    <source>
        <dbReference type="EMBL" id="RAL40141.1"/>
    </source>
</evidence>
<keyword evidence="1" id="KW-0472">Membrane</keyword>
<accession>A0A328D741</accession>
<keyword evidence="3" id="KW-1185">Reference proteome</keyword>
<reference evidence="2 3" key="1">
    <citation type="submission" date="2018-06" db="EMBL/GenBank/DDBJ databases">
        <title>The Genome of Cuscuta australis (Dodder) Provides Insight into the Evolution of Plant Parasitism.</title>
        <authorList>
            <person name="Liu H."/>
        </authorList>
    </citation>
    <scope>NUCLEOTIDE SEQUENCE [LARGE SCALE GENOMIC DNA]</scope>
    <source>
        <strain evidence="3">cv. Yunnan</strain>
        <tissue evidence="2">Vines</tissue>
    </source>
</reference>
<comment type="caution">
    <text evidence="2">The sequence shown here is derived from an EMBL/GenBank/DDBJ whole genome shotgun (WGS) entry which is preliminary data.</text>
</comment>
<keyword evidence="1" id="KW-0812">Transmembrane</keyword>
<protein>
    <recommendedName>
        <fullName evidence="4">Transmembrane protein</fullName>
    </recommendedName>
</protein>
<gene>
    <name evidence="2" type="ORF">DM860_008281</name>
</gene>
<name>A0A328D741_9ASTE</name>
<organism evidence="2 3">
    <name type="scientific">Cuscuta australis</name>
    <dbReference type="NCBI Taxonomy" id="267555"/>
    <lineage>
        <taxon>Eukaryota</taxon>
        <taxon>Viridiplantae</taxon>
        <taxon>Streptophyta</taxon>
        <taxon>Embryophyta</taxon>
        <taxon>Tracheophyta</taxon>
        <taxon>Spermatophyta</taxon>
        <taxon>Magnoliopsida</taxon>
        <taxon>eudicotyledons</taxon>
        <taxon>Gunneridae</taxon>
        <taxon>Pentapetalae</taxon>
        <taxon>asterids</taxon>
        <taxon>lamiids</taxon>
        <taxon>Solanales</taxon>
        <taxon>Convolvulaceae</taxon>
        <taxon>Cuscuteae</taxon>
        <taxon>Cuscuta</taxon>
        <taxon>Cuscuta subgen. Grammica</taxon>
        <taxon>Cuscuta sect. Cleistogrammica</taxon>
    </lineage>
</organism>
<proteinExistence type="predicted"/>
<keyword evidence="1" id="KW-1133">Transmembrane helix</keyword>
<dbReference type="AlphaFoldDB" id="A0A328D741"/>
<evidence type="ECO:0008006" key="4">
    <source>
        <dbReference type="Google" id="ProtNLM"/>
    </source>
</evidence>